<keyword evidence="3" id="KW-1185">Reference proteome</keyword>
<evidence type="ECO:0000313" key="3">
    <source>
        <dbReference type="Proteomes" id="UP001224890"/>
    </source>
</evidence>
<evidence type="ECO:0000313" key="1">
    <source>
        <dbReference type="EMBL" id="KAK1656540.1"/>
    </source>
</evidence>
<accession>A0AAJ0A4X6</accession>
<dbReference type="GeneID" id="85460978"/>
<dbReference type="EMBL" id="JAHMHR010000158">
    <property type="protein sequence ID" value="KAK1656540.1"/>
    <property type="molecule type" value="Genomic_DNA"/>
</dbReference>
<dbReference type="Proteomes" id="UP001224890">
    <property type="component" value="Unassembled WGS sequence"/>
</dbReference>
<sequence>MGGPLHPLTNADGILHYIQLWRIPQPPVGCCPPIYRNKSGNRGCSCGREKSSHSAGKLRETKCGWDVLICERHASSDQREQVVGSQGRKRS</sequence>
<dbReference type="AlphaFoldDB" id="A0AAJ0A4X6"/>
<reference evidence="1" key="1">
    <citation type="submission" date="2021-06" db="EMBL/GenBank/DDBJ databases">
        <title>Comparative genomics, transcriptomics and evolutionary studies reveal genomic signatures of adaptation to plant cell wall in hemibiotrophic fungi.</title>
        <authorList>
            <consortium name="DOE Joint Genome Institute"/>
            <person name="Baroncelli R."/>
            <person name="Diaz J.F."/>
            <person name="Benocci T."/>
            <person name="Peng M."/>
            <person name="Battaglia E."/>
            <person name="Haridas S."/>
            <person name="Andreopoulos W."/>
            <person name="Labutti K."/>
            <person name="Pangilinan J."/>
            <person name="Floch G.L."/>
            <person name="Makela M.R."/>
            <person name="Henrissat B."/>
            <person name="Grigoriev I.V."/>
            <person name="Crouch J.A."/>
            <person name="De Vries R.P."/>
            <person name="Sukno S.A."/>
            <person name="Thon M.R."/>
        </authorList>
    </citation>
    <scope>NUCLEOTIDE SEQUENCE</scope>
    <source>
        <strain evidence="1">CBS 193.32</strain>
    </source>
</reference>
<proteinExistence type="predicted"/>
<organism evidence="1 3">
    <name type="scientific">Colletotrichum godetiae</name>
    <dbReference type="NCBI Taxonomy" id="1209918"/>
    <lineage>
        <taxon>Eukaryota</taxon>
        <taxon>Fungi</taxon>
        <taxon>Dikarya</taxon>
        <taxon>Ascomycota</taxon>
        <taxon>Pezizomycotina</taxon>
        <taxon>Sordariomycetes</taxon>
        <taxon>Hypocreomycetidae</taxon>
        <taxon>Glomerellales</taxon>
        <taxon>Glomerellaceae</taxon>
        <taxon>Colletotrichum</taxon>
        <taxon>Colletotrichum acutatum species complex</taxon>
    </lineage>
</organism>
<gene>
    <name evidence="2" type="ORF">BDP55DRAFT_685540</name>
    <name evidence="1" type="ORF">BDP55DRAFT_688725</name>
</gene>
<dbReference type="EMBL" id="JAHMHR010000091">
    <property type="protein sequence ID" value="KAK1657498.1"/>
    <property type="molecule type" value="Genomic_DNA"/>
</dbReference>
<comment type="caution">
    <text evidence="1">The sequence shown here is derived from an EMBL/GenBank/DDBJ whole genome shotgun (WGS) entry which is preliminary data.</text>
</comment>
<dbReference type="RefSeq" id="XP_060422262.1">
    <property type="nucleotide sequence ID" value="XM_060576452.1"/>
</dbReference>
<name>A0AAJ0A4X6_9PEZI</name>
<protein>
    <submittedName>
        <fullName evidence="1">Uncharacterized protein</fullName>
    </submittedName>
</protein>
<evidence type="ECO:0000313" key="2">
    <source>
        <dbReference type="EMBL" id="KAK1657498.1"/>
    </source>
</evidence>